<keyword evidence="3" id="KW-0285">Flavoprotein</keyword>
<evidence type="ECO:0000256" key="2">
    <source>
        <dbReference type="ARBA" id="ARBA00012695"/>
    </source>
</evidence>
<keyword evidence="5 9" id="KW-0274">FAD</keyword>
<dbReference type="Pfam" id="PF01619">
    <property type="entry name" value="Pro_dh"/>
    <property type="match status" value="1"/>
</dbReference>
<organism evidence="11 12">
    <name type="scientific">Aneurinibacillus migulanus</name>
    <name type="common">Bacillus migulanus</name>
    <dbReference type="NCBI Taxonomy" id="47500"/>
    <lineage>
        <taxon>Bacteria</taxon>
        <taxon>Bacillati</taxon>
        <taxon>Bacillota</taxon>
        <taxon>Bacilli</taxon>
        <taxon>Bacillales</taxon>
        <taxon>Paenibacillaceae</taxon>
        <taxon>Aneurinibacillus group</taxon>
        <taxon>Aneurinibacillus</taxon>
    </lineage>
</organism>
<feature type="domain" description="Proline dehydrogenase" evidence="10">
    <location>
        <begin position="58"/>
        <end position="298"/>
    </location>
</feature>
<dbReference type="EMBL" id="FNED01000001">
    <property type="protein sequence ID" value="SDH96574.1"/>
    <property type="molecule type" value="Genomic_DNA"/>
</dbReference>
<dbReference type="InterPro" id="IPR002872">
    <property type="entry name" value="Proline_DH_dom"/>
</dbReference>
<evidence type="ECO:0000256" key="5">
    <source>
        <dbReference type="ARBA" id="ARBA00022827"/>
    </source>
</evidence>
<evidence type="ECO:0000256" key="1">
    <source>
        <dbReference type="ARBA" id="ARBA00004739"/>
    </source>
</evidence>
<evidence type="ECO:0000256" key="9">
    <source>
        <dbReference type="PIRSR" id="PIRSR000196-2"/>
    </source>
</evidence>
<evidence type="ECO:0000256" key="7">
    <source>
        <dbReference type="ARBA" id="ARBA00023062"/>
    </source>
</evidence>
<feature type="binding site" evidence="9">
    <location>
        <position position="144"/>
    </location>
    <ligand>
        <name>FAD</name>
        <dbReference type="ChEBI" id="CHEBI:57692"/>
    </ligand>
</feature>
<gene>
    <name evidence="11" type="ORF">SAMN04487909_10167</name>
</gene>
<dbReference type="Proteomes" id="UP000182836">
    <property type="component" value="Unassembled WGS sequence"/>
</dbReference>
<evidence type="ECO:0000313" key="12">
    <source>
        <dbReference type="Proteomes" id="UP000182836"/>
    </source>
</evidence>
<evidence type="ECO:0000256" key="4">
    <source>
        <dbReference type="ARBA" id="ARBA00022741"/>
    </source>
</evidence>
<protein>
    <recommendedName>
        <fullName evidence="2">proline dehydrogenase</fullName>
        <ecNumber evidence="2">1.5.5.2</ecNumber>
    </recommendedName>
</protein>
<dbReference type="AlphaFoldDB" id="A0A1G8GQB7"/>
<dbReference type="GO" id="GO:0000166">
    <property type="term" value="F:nucleotide binding"/>
    <property type="evidence" value="ECO:0007669"/>
    <property type="project" value="UniProtKB-KW"/>
</dbReference>
<dbReference type="GO" id="GO:0004657">
    <property type="term" value="F:proline dehydrogenase activity"/>
    <property type="evidence" value="ECO:0007669"/>
    <property type="project" value="UniProtKB-EC"/>
</dbReference>
<name>A0A1G8GQB7_ANEMI</name>
<dbReference type="UniPathway" id="UPA00261">
    <property type="reaction ID" value="UER00373"/>
</dbReference>
<dbReference type="PIRSF" id="PIRSF000196">
    <property type="entry name" value="Pro_dehydrog"/>
    <property type="match status" value="1"/>
</dbReference>
<dbReference type="SUPFAM" id="SSF51730">
    <property type="entry name" value="FAD-linked oxidoreductase"/>
    <property type="match status" value="1"/>
</dbReference>
<keyword evidence="6" id="KW-0560">Oxidoreductase</keyword>
<dbReference type="EC" id="1.5.5.2" evidence="2"/>
<dbReference type="PANTHER" id="PTHR13914:SF0">
    <property type="entry name" value="PROLINE DEHYDROGENASE 1, MITOCHONDRIAL"/>
    <property type="match status" value="1"/>
</dbReference>
<dbReference type="GO" id="GO:0010133">
    <property type="term" value="P:L-proline catabolic process to L-glutamate"/>
    <property type="evidence" value="ECO:0007669"/>
    <property type="project" value="UniProtKB-UniPathway"/>
</dbReference>
<evidence type="ECO:0000256" key="3">
    <source>
        <dbReference type="ARBA" id="ARBA00022630"/>
    </source>
</evidence>
<feature type="binding site" evidence="9">
    <location>
        <position position="172"/>
    </location>
    <ligand>
        <name>FAD</name>
        <dbReference type="ChEBI" id="CHEBI:57692"/>
    </ligand>
</feature>
<dbReference type="InterPro" id="IPR029041">
    <property type="entry name" value="FAD-linked_oxidoreductase-like"/>
</dbReference>
<evidence type="ECO:0000259" key="10">
    <source>
        <dbReference type="Pfam" id="PF01619"/>
    </source>
</evidence>
<keyword evidence="7" id="KW-0642">Proline metabolism</keyword>
<dbReference type="InterPro" id="IPR015659">
    <property type="entry name" value="Proline_oxidase"/>
</dbReference>
<accession>A0A1G8GQB7</accession>
<evidence type="ECO:0000256" key="8">
    <source>
        <dbReference type="ARBA" id="ARBA00048779"/>
    </source>
</evidence>
<sequence>MNGMLTPQVQAAQALKSIARSEHIKSYLQQSEELYPLVLQAAKRFITGESRQDGITVAKEMIRKGYAVSLEYIGENIKGAGECHEAKEEFLQLIEEMGAASINQTVSLDLSHIGLLVDTEITYTHLVELAEKAKSYNITVMVSMEESSKTDDILDIYKRAVRHYSNVGISIQAHLYRSVQDLHELMNYPGKIRIVKGAYQEPCNVAIPRSKELNDRYLQLVEQVMEANHPLSIATHDESLIQQIEQRHCLARSHVEVEMLYGIRPDLLKNAKDNGYTARMYLTYGQEWYLYLCHRLAEYPENLYLALTDMIGPPATDKYGSY</sequence>
<comment type="pathway">
    <text evidence="1">Amino-acid degradation; L-proline degradation into L-glutamate; L-glutamate from L-proline: step 1/2.</text>
</comment>
<feature type="binding site" evidence="9">
    <location>
        <begin position="196"/>
        <end position="198"/>
    </location>
    <ligand>
        <name>FAD</name>
        <dbReference type="ChEBI" id="CHEBI:57692"/>
    </ligand>
</feature>
<dbReference type="InterPro" id="IPR008219">
    <property type="entry name" value="PRODH_bac_arc"/>
</dbReference>
<evidence type="ECO:0000313" key="11">
    <source>
        <dbReference type="EMBL" id="SDH96574.1"/>
    </source>
</evidence>
<comment type="catalytic activity">
    <reaction evidence="8">
        <text>L-proline + a quinone = (S)-1-pyrroline-5-carboxylate + a quinol + H(+)</text>
        <dbReference type="Rhea" id="RHEA:23784"/>
        <dbReference type="ChEBI" id="CHEBI:15378"/>
        <dbReference type="ChEBI" id="CHEBI:17388"/>
        <dbReference type="ChEBI" id="CHEBI:24646"/>
        <dbReference type="ChEBI" id="CHEBI:60039"/>
        <dbReference type="ChEBI" id="CHEBI:132124"/>
        <dbReference type="EC" id="1.5.5.2"/>
    </reaction>
</comment>
<evidence type="ECO:0000256" key="6">
    <source>
        <dbReference type="ARBA" id="ARBA00023002"/>
    </source>
</evidence>
<dbReference type="Gene3D" id="3.20.20.220">
    <property type="match status" value="1"/>
</dbReference>
<comment type="cofactor">
    <cofactor evidence="9">
        <name>FAD</name>
        <dbReference type="ChEBI" id="CHEBI:57692"/>
    </cofactor>
    <text evidence="9">Binds 1 FAD per subunit.</text>
</comment>
<reference evidence="11 12" key="1">
    <citation type="submission" date="2016-10" db="EMBL/GenBank/DDBJ databases">
        <authorList>
            <person name="de Groot N.N."/>
        </authorList>
    </citation>
    <scope>NUCLEOTIDE SEQUENCE [LARGE SCALE GENOMIC DNA]</scope>
    <source>
        <strain evidence="11 12">DSM 2895</strain>
    </source>
</reference>
<feature type="binding site" evidence="9">
    <location>
        <begin position="235"/>
        <end position="236"/>
    </location>
    <ligand>
        <name>FAD</name>
        <dbReference type="ChEBI" id="CHEBI:57692"/>
    </ligand>
</feature>
<proteinExistence type="predicted"/>
<dbReference type="PANTHER" id="PTHR13914">
    <property type="entry name" value="PROLINE OXIDASE"/>
    <property type="match status" value="1"/>
</dbReference>
<keyword evidence="4 9" id="KW-0547">Nucleotide-binding</keyword>